<feature type="domain" description="ABC transmembrane type-1" evidence="6">
    <location>
        <begin position="17"/>
        <end position="285"/>
    </location>
</feature>
<dbReference type="Pfam" id="PF00664">
    <property type="entry name" value="ABC_membrane"/>
    <property type="match status" value="1"/>
</dbReference>
<evidence type="ECO:0000256" key="3">
    <source>
        <dbReference type="ARBA" id="ARBA00022989"/>
    </source>
</evidence>
<dbReference type="InterPro" id="IPR011527">
    <property type="entry name" value="ABC1_TM_dom"/>
</dbReference>
<feature type="transmembrane region" description="Helical" evidence="5">
    <location>
        <begin position="153"/>
        <end position="171"/>
    </location>
</feature>
<dbReference type="PROSITE" id="PS50929">
    <property type="entry name" value="ABC_TM1F"/>
    <property type="match status" value="1"/>
</dbReference>
<keyword evidence="2 5" id="KW-0812">Transmembrane</keyword>
<dbReference type="GO" id="GO:0005886">
    <property type="term" value="C:plasma membrane"/>
    <property type="evidence" value="ECO:0007669"/>
    <property type="project" value="UniProtKB-SubCell"/>
</dbReference>
<keyword evidence="7" id="KW-0547">Nucleotide-binding</keyword>
<dbReference type="SUPFAM" id="SSF90123">
    <property type="entry name" value="ABC transporter transmembrane region"/>
    <property type="match status" value="1"/>
</dbReference>
<dbReference type="AlphaFoldDB" id="A0A8J7M8Y4"/>
<evidence type="ECO:0000313" key="8">
    <source>
        <dbReference type="Proteomes" id="UP000655420"/>
    </source>
</evidence>
<keyword evidence="4 5" id="KW-0472">Membrane</keyword>
<evidence type="ECO:0000256" key="1">
    <source>
        <dbReference type="ARBA" id="ARBA00004651"/>
    </source>
</evidence>
<keyword evidence="7" id="KW-0067">ATP-binding</keyword>
<evidence type="ECO:0000256" key="4">
    <source>
        <dbReference type="ARBA" id="ARBA00023136"/>
    </source>
</evidence>
<feature type="transmembrane region" description="Helical" evidence="5">
    <location>
        <begin position="52"/>
        <end position="70"/>
    </location>
</feature>
<dbReference type="GO" id="GO:0005524">
    <property type="term" value="F:ATP binding"/>
    <property type="evidence" value="ECO:0007669"/>
    <property type="project" value="UniProtKB-KW"/>
</dbReference>
<comment type="caution">
    <text evidence="7">The sequence shown here is derived from an EMBL/GenBank/DDBJ whole genome shotgun (WGS) entry which is preliminary data.</text>
</comment>
<keyword evidence="8" id="KW-1185">Reference proteome</keyword>
<protein>
    <submittedName>
        <fullName evidence="7">ABC transporter ATP-binding protein</fullName>
    </submittedName>
</protein>
<dbReference type="Proteomes" id="UP000655420">
    <property type="component" value="Unassembled WGS sequence"/>
</dbReference>
<evidence type="ECO:0000259" key="6">
    <source>
        <dbReference type="PROSITE" id="PS50929"/>
    </source>
</evidence>
<comment type="subcellular location">
    <subcellularLocation>
        <location evidence="1">Cell membrane</location>
        <topology evidence="1">Multi-pass membrane protein</topology>
    </subcellularLocation>
</comment>
<evidence type="ECO:0000256" key="2">
    <source>
        <dbReference type="ARBA" id="ARBA00022692"/>
    </source>
</evidence>
<evidence type="ECO:0000256" key="5">
    <source>
        <dbReference type="SAM" id="Phobius"/>
    </source>
</evidence>
<dbReference type="InterPro" id="IPR036640">
    <property type="entry name" value="ABC1_TM_sf"/>
</dbReference>
<name>A0A8J7M8Y4_9RHOB</name>
<feature type="transmembrane region" description="Helical" evidence="5">
    <location>
        <begin position="228"/>
        <end position="250"/>
    </location>
</feature>
<organism evidence="7 8">
    <name type="scientific">Thermohalobaculum xanthum</name>
    <dbReference type="NCBI Taxonomy" id="2753746"/>
    <lineage>
        <taxon>Bacteria</taxon>
        <taxon>Pseudomonadati</taxon>
        <taxon>Pseudomonadota</taxon>
        <taxon>Alphaproteobacteria</taxon>
        <taxon>Rhodobacterales</taxon>
        <taxon>Paracoccaceae</taxon>
        <taxon>Thermohalobaculum</taxon>
    </lineage>
</organism>
<accession>A0A8J7M8Y4</accession>
<dbReference type="RefSeq" id="WP_200611161.1">
    <property type="nucleotide sequence ID" value="NZ_JAEHHL010000008.1"/>
</dbReference>
<dbReference type="Gene3D" id="1.20.1560.10">
    <property type="entry name" value="ABC transporter type 1, transmembrane domain"/>
    <property type="match status" value="1"/>
</dbReference>
<dbReference type="GO" id="GO:0140359">
    <property type="term" value="F:ABC-type transporter activity"/>
    <property type="evidence" value="ECO:0007669"/>
    <property type="project" value="InterPro"/>
</dbReference>
<sequence length="315" mass="34300">MFEFYRTLFRVTWRAQLVLIGLSLSVAALAAVPLEYQKRIINGLDGDLDGPALVRLGLEMGGIIVISLALKWALGYRSGLVGEGVIKRIRYVICENPKATGRTDVGTGTLASMISAESEAVGKFVGDAVAEPVLQIGTLVSVVGYIAATQPRLGLVVALIVLPQAVIVMMTQSRINRLVRERVLFLRRAVNEVTHGDLAAAREAVHADFDRIYETRRKVFLWKLSTKFVLSALNGVGMVVVLVLGGSLVLEGRSDVGIVVAATVGLQRIQQPWRLVIAFYRNLSAVRVQWELMRGVVEKLRAAEAEAEKTPEGQG</sequence>
<evidence type="ECO:0000313" key="7">
    <source>
        <dbReference type="EMBL" id="MBK0400405.1"/>
    </source>
</evidence>
<keyword evidence="3 5" id="KW-1133">Transmembrane helix</keyword>
<feature type="transmembrane region" description="Helical" evidence="5">
    <location>
        <begin position="12"/>
        <end position="32"/>
    </location>
</feature>
<proteinExistence type="predicted"/>
<gene>
    <name evidence="7" type="ORF">H0I76_14485</name>
</gene>
<reference evidence="7" key="1">
    <citation type="submission" date="2020-12" db="EMBL/GenBank/DDBJ databases">
        <title>Bacterial taxonomy.</title>
        <authorList>
            <person name="Pan X."/>
        </authorList>
    </citation>
    <scope>NUCLEOTIDE SEQUENCE</scope>
    <source>
        <strain evidence="7">M0105</strain>
    </source>
</reference>
<dbReference type="EMBL" id="JAEHHL010000008">
    <property type="protein sequence ID" value="MBK0400405.1"/>
    <property type="molecule type" value="Genomic_DNA"/>
</dbReference>